<dbReference type="AlphaFoldDB" id="A0AAW0LNI7"/>
<protein>
    <submittedName>
        <fullName evidence="1">Uncharacterized protein</fullName>
    </submittedName>
</protein>
<organism evidence="1 2">
    <name type="scientific">Quercus suber</name>
    <name type="common">Cork oak</name>
    <dbReference type="NCBI Taxonomy" id="58331"/>
    <lineage>
        <taxon>Eukaryota</taxon>
        <taxon>Viridiplantae</taxon>
        <taxon>Streptophyta</taxon>
        <taxon>Embryophyta</taxon>
        <taxon>Tracheophyta</taxon>
        <taxon>Spermatophyta</taxon>
        <taxon>Magnoliopsida</taxon>
        <taxon>eudicotyledons</taxon>
        <taxon>Gunneridae</taxon>
        <taxon>Pentapetalae</taxon>
        <taxon>rosids</taxon>
        <taxon>fabids</taxon>
        <taxon>Fagales</taxon>
        <taxon>Fagaceae</taxon>
        <taxon>Quercus</taxon>
    </lineage>
</organism>
<name>A0AAW0LNI7_QUESU</name>
<reference evidence="1 2" key="1">
    <citation type="journal article" date="2018" name="Sci. Data">
        <title>The draft genome sequence of cork oak.</title>
        <authorList>
            <person name="Ramos A.M."/>
            <person name="Usie A."/>
            <person name="Barbosa P."/>
            <person name="Barros P.M."/>
            <person name="Capote T."/>
            <person name="Chaves I."/>
            <person name="Simoes F."/>
            <person name="Abreu I."/>
            <person name="Carrasquinho I."/>
            <person name="Faro C."/>
            <person name="Guimaraes J.B."/>
            <person name="Mendonca D."/>
            <person name="Nobrega F."/>
            <person name="Rodrigues L."/>
            <person name="Saibo N.J.M."/>
            <person name="Varela M.C."/>
            <person name="Egas C."/>
            <person name="Matos J."/>
            <person name="Miguel C.M."/>
            <person name="Oliveira M.M."/>
            <person name="Ricardo C.P."/>
            <person name="Goncalves S."/>
        </authorList>
    </citation>
    <scope>NUCLEOTIDE SEQUENCE [LARGE SCALE GENOMIC DNA]</scope>
    <source>
        <strain evidence="2">cv. HL8</strain>
    </source>
</reference>
<evidence type="ECO:0000313" key="2">
    <source>
        <dbReference type="Proteomes" id="UP000237347"/>
    </source>
</evidence>
<accession>A0AAW0LNI7</accession>
<proteinExistence type="predicted"/>
<gene>
    <name evidence="1" type="ORF">CFP56_038846</name>
</gene>
<keyword evidence="2" id="KW-1185">Reference proteome</keyword>
<comment type="caution">
    <text evidence="1">The sequence shown here is derived from an EMBL/GenBank/DDBJ whole genome shotgun (WGS) entry which is preliminary data.</text>
</comment>
<evidence type="ECO:0000313" key="1">
    <source>
        <dbReference type="EMBL" id="KAK7852494.1"/>
    </source>
</evidence>
<dbReference type="Proteomes" id="UP000237347">
    <property type="component" value="Unassembled WGS sequence"/>
</dbReference>
<dbReference type="EMBL" id="PKMF04000075">
    <property type="protein sequence ID" value="KAK7852494.1"/>
    <property type="molecule type" value="Genomic_DNA"/>
</dbReference>
<sequence>MVGKFWINLYTNASHPGKKNKAKVELQRPR</sequence>